<dbReference type="InterPro" id="IPR046357">
    <property type="entry name" value="PPIase_dom_sf"/>
</dbReference>
<evidence type="ECO:0000256" key="5">
    <source>
        <dbReference type="ARBA" id="ARBA00023110"/>
    </source>
</evidence>
<dbReference type="EMBL" id="JAYMFH010000005">
    <property type="protein sequence ID" value="MEC4294877.1"/>
    <property type="molecule type" value="Genomic_DNA"/>
</dbReference>
<comment type="function">
    <text evidence="8">Also involved in hydrogenase metallocenter assembly, probably by participating in the nickel insertion step. This function in hydrogenase biosynthesis requires chaperone activity and the presence of the metal-binding domain, but not PPIase activity.</text>
</comment>
<keyword evidence="6" id="KW-0143">Chaperone</keyword>
<evidence type="ECO:0000313" key="13">
    <source>
        <dbReference type="Proteomes" id="UP001343724"/>
    </source>
</evidence>
<feature type="domain" description="PPIase FKBP-type" evidence="11">
    <location>
        <begin position="7"/>
        <end position="95"/>
    </location>
</feature>
<evidence type="ECO:0000256" key="3">
    <source>
        <dbReference type="ARBA" id="ARBA00006577"/>
    </source>
</evidence>
<comment type="similarity">
    <text evidence="3 10">Belongs to the FKBP-type PPIase family.</text>
</comment>
<comment type="caution">
    <text evidence="12">The sequence shown here is derived from an EMBL/GenBank/DDBJ whole genome shotgun (WGS) entry which is preliminary data.</text>
</comment>
<evidence type="ECO:0000256" key="6">
    <source>
        <dbReference type="ARBA" id="ARBA00023186"/>
    </source>
</evidence>
<evidence type="ECO:0000256" key="2">
    <source>
        <dbReference type="ARBA" id="ARBA00004496"/>
    </source>
</evidence>
<dbReference type="Gene3D" id="3.10.50.40">
    <property type="match status" value="1"/>
</dbReference>
<dbReference type="Proteomes" id="UP001343724">
    <property type="component" value="Unassembled WGS sequence"/>
</dbReference>
<evidence type="ECO:0000256" key="4">
    <source>
        <dbReference type="ARBA" id="ARBA00022490"/>
    </source>
</evidence>
<reference evidence="12 13" key="1">
    <citation type="submission" date="2024-01" db="EMBL/GenBank/DDBJ databases">
        <title>novel species in genus Adlercreutzia.</title>
        <authorList>
            <person name="Liu X."/>
        </authorList>
    </citation>
    <scope>NUCLEOTIDE SEQUENCE [LARGE SCALE GENOMIC DNA]</scope>
    <source>
        <strain evidence="12 13">R22</strain>
    </source>
</reference>
<comment type="catalytic activity">
    <reaction evidence="1 9 10">
        <text>[protein]-peptidylproline (omega=180) = [protein]-peptidylproline (omega=0)</text>
        <dbReference type="Rhea" id="RHEA:16237"/>
        <dbReference type="Rhea" id="RHEA-COMP:10747"/>
        <dbReference type="Rhea" id="RHEA-COMP:10748"/>
        <dbReference type="ChEBI" id="CHEBI:83833"/>
        <dbReference type="ChEBI" id="CHEBI:83834"/>
        <dbReference type="EC" id="5.2.1.8"/>
    </reaction>
</comment>
<evidence type="ECO:0000256" key="7">
    <source>
        <dbReference type="ARBA" id="ARBA00023235"/>
    </source>
</evidence>
<keyword evidence="5 9" id="KW-0697">Rotamase</keyword>
<gene>
    <name evidence="12" type="ORF">VJ920_06115</name>
</gene>
<dbReference type="Pfam" id="PF00254">
    <property type="entry name" value="FKBP_C"/>
    <property type="match status" value="1"/>
</dbReference>
<dbReference type="RefSeq" id="WP_326454600.1">
    <property type="nucleotide sequence ID" value="NZ_JAYMFH010000005.1"/>
</dbReference>
<evidence type="ECO:0000256" key="1">
    <source>
        <dbReference type="ARBA" id="ARBA00000971"/>
    </source>
</evidence>
<sequence length="144" mass="16041">MVKDAPRHKVTISYEGRIKGGEVFDRRDDSDPYEVIIGSAFVMKPIEEALAEMQPGETRTIEIACEDAYGPHDERRVKIIPAVQIAGSKDLAAGDSVIWRAPGETKGRPAKIIDRNDYSLQVDLNHPLAGKDLVYEVKLLEVLR</sequence>
<dbReference type="PANTHER" id="PTHR47861:SF3">
    <property type="entry name" value="FKBP-TYPE PEPTIDYL-PROLYL CIS-TRANS ISOMERASE SLYD"/>
    <property type="match status" value="1"/>
</dbReference>
<evidence type="ECO:0000256" key="8">
    <source>
        <dbReference type="ARBA" id="ARBA00037071"/>
    </source>
</evidence>
<evidence type="ECO:0000256" key="9">
    <source>
        <dbReference type="PROSITE-ProRule" id="PRU00277"/>
    </source>
</evidence>
<dbReference type="EC" id="5.2.1.8" evidence="10"/>
<dbReference type="GO" id="GO:0003755">
    <property type="term" value="F:peptidyl-prolyl cis-trans isomerase activity"/>
    <property type="evidence" value="ECO:0007669"/>
    <property type="project" value="UniProtKB-EC"/>
</dbReference>
<keyword evidence="13" id="KW-1185">Reference proteome</keyword>
<evidence type="ECO:0000256" key="10">
    <source>
        <dbReference type="RuleBase" id="RU003915"/>
    </source>
</evidence>
<dbReference type="PROSITE" id="PS50059">
    <property type="entry name" value="FKBP_PPIASE"/>
    <property type="match status" value="1"/>
</dbReference>
<accession>A0ABU6IZ58</accession>
<evidence type="ECO:0000259" key="11">
    <source>
        <dbReference type="PROSITE" id="PS50059"/>
    </source>
</evidence>
<evidence type="ECO:0000313" key="12">
    <source>
        <dbReference type="EMBL" id="MEC4294877.1"/>
    </source>
</evidence>
<proteinExistence type="inferred from homology"/>
<protein>
    <recommendedName>
        <fullName evidence="10">Peptidyl-prolyl cis-trans isomerase</fullName>
        <ecNumber evidence="10">5.2.1.8</ecNumber>
    </recommendedName>
</protein>
<name>A0ABU6IZ58_9ACTN</name>
<comment type="subcellular location">
    <subcellularLocation>
        <location evidence="2">Cytoplasm</location>
    </subcellularLocation>
</comment>
<dbReference type="PANTHER" id="PTHR47861">
    <property type="entry name" value="FKBP-TYPE PEPTIDYL-PROLYL CIS-TRANS ISOMERASE SLYD"/>
    <property type="match status" value="1"/>
</dbReference>
<dbReference type="InterPro" id="IPR001179">
    <property type="entry name" value="PPIase_FKBP_dom"/>
</dbReference>
<dbReference type="SUPFAM" id="SSF54534">
    <property type="entry name" value="FKBP-like"/>
    <property type="match status" value="1"/>
</dbReference>
<organism evidence="12 13">
    <name type="scientific">Adlercreutzia shanghongiae</name>
    <dbReference type="NCBI Taxonomy" id="3111773"/>
    <lineage>
        <taxon>Bacteria</taxon>
        <taxon>Bacillati</taxon>
        <taxon>Actinomycetota</taxon>
        <taxon>Coriobacteriia</taxon>
        <taxon>Eggerthellales</taxon>
        <taxon>Eggerthellaceae</taxon>
        <taxon>Adlercreutzia</taxon>
    </lineage>
</organism>
<keyword evidence="7 9" id="KW-0413">Isomerase</keyword>
<keyword evidence="4" id="KW-0963">Cytoplasm</keyword>